<feature type="region of interest" description="Disordered" evidence="1">
    <location>
        <begin position="460"/>
        <end position="481"/>
    </location>
</feature>
<feature type="compositionally biased region" description="Basic and acidic residues" evidence="1">
    <location>
        <begin position="57"/>
        <end position="67"/>
    </location>
</feature>
<feature type="compositionally biased region" description="Basic and acidic residues" evidence="1">
    <location>
        <begin position="1056"/>
        <end position="1080"/>
    </location>
</feature>
<reference evidence="2 3" key="1">
    <citation type="submission" date="2023-02" db="EMBL/GenBank/DDBJ databases">
        <title>LHISI_Scaffold_Assembly.</title>
        <authorList>
            <person name="Stuart O.P."/>
            <person name="Cleave R."/>
            <person name="Magrath M.J.L."/>
            <person name="Mikheyev A.S."/>
        </authorList>
    </citation>
    <scope>NUCLEOTIDE SEQUENCE [LARGE SCALE GENOMIC DNA]</scope>
    <source>
        <strain evidence="2">Daus_M_001</strain>
        <tissue evidence="2">Leg muscle</tissue>
    </source>
</reference>
<feature type="compositionally biased region" description="Low complexity" evidence="1">
    <location>
        <begin position="165"/>
        <end position="183"/>
    </location>
</feature>
<feature type="compositionally biased region" description="Polar residues" evidence="1">
    <location>
        <begin position="1098"/>
        <end position="1108"/>
    </location>
</feature>
<proteinExistence type="predicted"/>
<feature type="compositionally biased region" description="Polar residues" evidence="1">
    <location>
        <begin position="508"/>
        <end position="529"/>
    </location>
</feature>
<feature type="compositionally biased region" description="Basic and acidic residues" evidence="1">
    <location>
        <begin position="1302"/>
        <end position="1318"/>
    </location>
</feature>
<feature type="compositionally biased region" description="Basic and acidic residues" evidence="1">
    <location>
        <begin position="309"/>
        <end position="325"/>
    </location>
</feature>
<feature type="region of interest" description="Disordered" evidence="1">
    <location>
        <begin position="1210"/>
        <end position="1246"/>
    </location>
</feature>
<evidence type="ECO:0000313" key="3">
    <source>
        <dbReference type="Proteomes" id="UP001159363"/>
    </source>
</evidence>
<feature type="compositionally biased region" description="Polar residues" evidence="1">
    <location>
        <begin position="460"/>
        <end position="478"/>
    </location>
</feature>
<feature type="compositionally biased region" description="Basic and acidic residues" evidence="1">
    <location>
        <begin position="612"/>
        <end position="626"/>
    </location>
</feature>
<dbReference type="EMBL" id="JARBHB010000008">
    <property type="protein sequence ID" value="KAJ8877449.1"/>
    <property type="molecule type" value="Genomic_DNA"/>
</dbReference>
<feature type="compositionally biased region" description="Low complexity" evidence="1">
    <location>
        <begin position="352"/>
        <end position="367"/>
    </location>
</feature>
<feature type="region of interest" description="Disordered" evidence="1">
    <location>
        <begin position="662"/>
        <end position="799"/>
    </location>
</feature>
<feature type="region of interest" description="Disordered" evidence="1">
    <location>
        <begin position="612"/>
        <end position="649"/>
    </location>
</feature>
<feature type="compositionally biased region" description="Polar residues" evidence="1">
    <location>
        <begin position="537"/>
        <end position="550"/>
    </location>
</feature>
<feature type="region of interest" description="Disordered" evidence="1">
    <location>
        <begin position="352"/>
        <end position="409"/>
    </location>
</feature>
<evidence type="ECO:0000313" key="2">
    <source>
        <dbReference type="EMBL" id="KAJ8877449.1"/>
    </source>
</evidence>
<feature type="compositionally biased region" description="Basic and acidic residues" evidence="1">
    <location>
        <begin position="79"/>
        <end position="90"/>
    </location>
</feature>
<feature type="compositionally biased region" description="Low complexity" evidence="1">
    <location>
        <begin position="382"/>
        <end position="399"/>
    </location>
</feature>
<feature type="compositionally biased region" description="Polar residues" evidence="1">
    <location>
        <begin position="640"/>
        <end position="649"/>
    </location>
</feature>
<feature type="compositionally biased region" description="Low complexity" evidence="1">
    <location>
        <begin position="628"/>
        <end position="639"/>
    </location>
</feature>
<feature type="region of interest" description="Disordered" evidence="1">
    <location>
        <begin position="16"/>
        <end position="340"/>
    </location>
</feature>
<feature type="compositionally biased region" description="Basic and acidic residues" evidence="1">
    <location>
        <begin position="1210"/>
        <end position="1220"/>
    </location>
</feature>
<feature type="compositionally biased region" description="Low complexity" evidence="1">
    <location>
        <begin position="145"/>
        <end position="156"/>
    </location>
</feature>
<evidence type="ECO:0000256" key="1">
    <source>
        <dbReference type="SAM" id="MobiDB-lite"/>
    </source>
</evidence>
<feature type="compositionally biased region" description="Low complexity" evidence="1">
    <location>
        <begin position="16"/>
        <end position="32"/>
    </location>
</feature>
<organism evidence="2 3">
    <name type="scientific">Dryococelus australis</name>
    <dbReference type="NCBI Taxonomy" id="614101"/>
    <lineage>
        <taxon>Eukaryota</taxon>
        <taxon>Metazoa</taxon>
        <taxon>Ecdysozoa</taxon>
        <taxon>Arthropoda</taxon>
        <taxon>Hexapoda</taxon>
        <taxon>Insecta</taxon>
        <taxon>Pterygota</taxon>
        <taxon>Neoptera</taxon>
        <taxon>Polyneoptera</taxon>
        <taxon>Phasmatodea</taxon>
        <taxon>Verophasmatodea</taxon>
        <taxon>Anareolatae</taxon>
        <taxon>Phasmatidae</taxon>
        <taxon>Eurycanthinae</taxon>
        <taxon>Dryococelus</taxon>
    </lineage>
</organism>
<dbReference type="Proteomes" id="UP001159363">
    <property type="component" value="Chromosome 7"/>
</dbReference>
<feature type="compositionally biased region" description="Polar residues" evidence="1">
    <location>
        <begin position="127"/>
        <end position="143"/>
    </location>
</feature>
<sequence>MVCVCVLQYDSGYGRSRLGSGSGSGMSSTPTGRSGGGTTSAYKSTYSAPSTSTTSYTRDRSSTRDGPVKYAGSSSSSFKEGDRLSLRDKYTTGTYPGRSRESSLSSYDRKDSDYGSRGLVRRKSSTSRDPSPEVSSNYVSTLSPYRLYGRNSYSRSNSRDAGGDSATSTSSTPATTPVHVPSSLRFTTGARYSGSSSVRSPVSEKSPTVYSRSFSRSSSQQDHEGASRRKGVKSDCVGASKEHKKSDSSTVGKTSRNEDGEVTQTTFVTVVTRGTSPTPPSTSSFLRSRRADMTRSVEKTIARPTVKPEMVDKEMQSDRGDDTSRTSRFSSRLSSSPWSSYLDRYSSTYSPVSRYSSRYGNYSSPSSAKSNDRDTPSATHQTNDSSESANSTSVTNAAAKENISSSPRINSESLAKEVISQKVSEAMKGNDVKQSLTPSPDVENLKQSLKVIAEKTALGSNDMTNSNTSINSGPSSTADGKIKESVGNHIAVNKAKSSTNLLKKSSSDCNSQVKPNTSVPKTYSNNSIAAASPLTPSPSNNLAKQCSPDSSSRKLLPPTVPKAEAQLESQVLKPSSSLHALNKLGIPNKDFRKSALNVELTNILQAEAFKKMQEQQRKTGKNEKNKRSGSISSGDSEYSPATSGSVPLLSTANSTCKLRESKSLSKLHSNKKTNQLTSNLLPTGKGEKSKSPSFRKTSDAQSSSSSESTSSDETSSESSSSSSSETSSSDEKTENNVIVRRRRRTSRSSTTPEKKGTGNTAVSTKPIISAPADETCGATEKPPRPPSSPRAQVKTEEAKSFLMRALAPVTNLFRGKSQESLGNNSTENLTESVEKMGSTQSLNKSFGSDQEDAHGKKNNLSGSPKVGISKIKSSKSKSKLLESHNDNSEAEKRSKPKFKLRKQESGERAWWLQSNSNIPEGIQRIASNISLNKISDSENKTTGEPDTKTVKNFKLRKQESGEIPWWLDANGEMPEGIQRIKSSHSMAKLNEQNSRPDSSNKEEEIKKYKLRRQQSGEKAWWLKSNCDVPAGIMKLQSNKSLSDFLQNELKAKVQKVGKDKSSAEERSEESASDEGQKEVVEGNSAKSSHVPKFPLTLPANSVSDSSSAVHEGEDTGRRSPYDNLQEQKHPGARPAKSKAASKARPKNLPLFIGNHTNIDDILGSAATLVNPLIGLSKLRRGKGGKKLQLINLLFIPMSVIKASVEQLRNERAGETGDSRENPPTNGIVRHDSRMRNSGSDPAGDVYSEENTCRLRLTFSARLVSCPQRTWRTTTMTKMTTWRRFGVGLNNEVLRADGVRMEQRRNARAGKTRDPEKIRRPTASFGTIPTCEIPGVTGLGIEPGSPWWEANSVTTQPP</sequence>
<feature type="compositionally biased region" description="Basic residues" evidence="1">
    <location>
        <begin position="1135"/>
        <end position="1144"/>
    </location>
</feature>
<feature type="compositionally biased region" description="Basic and acidic residues" evidence="1">
    <location>
        <begin position="879"/>
        <end position="893"/>
    </location>
</feature>
<feature type="region of interest" description="Disordered" evidence="1">
    <location>
        <begin position="497"/>
        <end position="557"/>
    </location>
</feature>
<feature type="compositionally biased region" description="Low complexity" evidence="1">
    <location>
        <begin position="702"/>
        <end position="727"/>
    </location>
</feature>
<feature type="compositionally biased region" description="Low complexity" evidence="1">
    <location>
        <begin position="262"/>
        <end position="286"/>
    </location>
</feature>
<feature type="compositionally biased region" description="Low complexity" evidence="1">
    <location>
        <begin position="861"/>
        <end position="871"/>
    </location>
</feature>
<feature type="compositionally biased region" description="Low complexity" evidence="1">
    <location>
        <begin position="39"/>
        <end position="56"/>
    </location>
</feature>
<accession>A0ABQ9GZI5</accession>
<keyword evidence="3" id="KW-1185">Reference proteome</keyword>
<feature type="compositionally biased region" description="Polar residues" evidence="1">
    <location>
        <begin position="818"/>
        <end position="848"/>
    </location>
</feature>
<feature type="compositionally biased region" description="Low complexity" evidence="1">
    <location>
        <begin position="326"/>
        <end position="340"/>
    </location>
</feature>
<protein>
    <submittedName>
        <fullName evidence="2">Uncharacterized protein</fullName>
    </submittedName>
</protein>
<feature type="compositionally biased region" description="Polar residues" evidence="1">
    <location>
        <begin position="691"/>
        <end position="701"/>
    </location>
</feature>
<feature type="compositionally biased region" description="Basic and acidic residues" evidence="1">
    <location>
        <begin position="1110"/>
        <end position="1129"/>
    </location>
</feature>
<gene>
    <name evidence="2" type="ORF">PR048_021904</name>
</gene>
<feature type="region of interest" description="Disordered" evidence="1">
    <location>
        <begin position="1302"/>
        <end position="1334"/>
    </location>
</feature>
<feature type="compositionally biased region" description="Low complexity" evidence="1">
    <location>
        <begin position="193"/>
        <end position="219"/>
    </location>
</feature>
<feature type="region of interest" description="Disordered" evidence="1">
    <location>
        <begin position="812"/>
        <end position="908"/>
    </location>
</feature>
<name>A0ABQ9GZI5_9NEOP</name>
<feature type="compositionally biased region" description="Basic and acidic residues" evidence="1">
    <location>
        <begin position="289"/>
        <end position="301"/>
    </location>
</feature>
<comment type="caution">
    <text evidence="2">The sequence shown here is derived from an EMBL/GenBank/DDBJ whole genome shotgun (WGS) entry which is preliminary data.</text>
</comment>
<feature type="region of interest" description="Disordered" evidence="1">
    <location>
        <begin position="1055"/>
        <end position="1144"/>
    </location>
</feature>